<evidence type="ECO:0000259" key="9">
    <source>
        <dbReference type="PROSITE" id="PS01180"/>
    </source>
</evidence>
<evidence type="ECO:0000259" key="12">
    <source>
        <dbReference type="PROSITE" id="PS51034"/>
    </source>
</evidence>
<feature type="domain" description="Peptidase S1" evidence="11">
    <location>
        <begin position="917"/>
        <end position="1009"/>
    </location>
</feature>
<proteinExistence type="predicted"/>
<dbReference type="Gene3D" id="2.60.40.3210">
    <property type="entry name" value="Zona pellucida, ZP-N domain"/>
    <property type="match status" value="1"/>
</dbReference>
<dbReference type="InterPro" id="IPR049883">
    <property type="entry name" value="NOTCH1_EGF-like"/>
</dbReference>
<keyword evidence="7" id="KW-0325">Glycoprotein</keyword>
<reference evidence="13 14" key="1">
    <citation type="submission" date="2021-04" db="EMBL/GenBank/DDBJ databases">
        <authorList>
            <person name="Bliznina A."/>
        </authorList>
    </citation>
    <scope>NUCLEOTIDE SEQUENCE [LARGE SCALE GENOMIC DNA]</scope>
</reference>
<evidence type="ECO:0000259" key="11">
    <source>
        <dbReference type="PROSITE" id="PS50240"/>
    </source>
</evidence>
<evidence type="ECO:0000256" key="4">
    <source>
        <dbReference type="ARBA" id="ARBA00022737"/>
    </source>
</evidence>
<evidence type="ECO:0000313" key="14">
    <source>
        <dbReference type="Proteomes" id="UP001158576"/>
    </source>
</evidence>
<feature type="domain" description="CUB" evidence="9">
    <location>
        <begin position="32"/>
        <end position="169"/>
    </location>
</feature>
<name>A0ABN7T0E3_OIKDI</name>
<keyword evidence="6" id="KW-1015">Disulfide bond</keyword>
<dbReference type="Gene3D" id="2.10.25.10">
    <property type="entry name" value="Laminin"/>
    <property type="match status" value="3"/>
</dbReference>
<dbReference type="PANTHER" id="PTHR24039">
    <property type="entry name" value="FIBRILLIN-RELATED"/>
    <property type="match status" value="1"/>
</dbReference>
<dbReference type="PROSITE" id="PS01180">
    <property type="entry name" value="CUB"/>
    <property type="match status" value="1"/>
</dbReference>
<evidence type="ECO:0000313" key="13">
    <source>
        <dbReference type="EMBL" id="CAG5107540.1"/>
    </source>
</evidence>
<keyword evidence="14" id="KW-1185">Reference proteome</keyword>
<feature type="domain" description="ZP" evidence="12">
    <location>
        <begin position="672"/>
        <end position="935"/>
    </location>
</feature>
<feature type="domain" description="EGF-like" evidence="10">
    <location>
        <begin position="273"/>
        <end position="309"/>
    </location>
</feature>
<dbReference type="PROSITE" id="PS01187">
    <property type="entry name" value="EGF_CA"/>
    <property type="match status" value="1"/>
</dbReference>
<evidence type="ECO:0000256" key="1">
    <source>
        <dbReference type="ARBA" id="ARBA00022536"/>
    </source>
</evidence>
<dbReference type="InterPro" id="IPR001254">
    <property type="entry name" value="Trypsin_dom"/>
</dbReference>
<dbReference type="EMBL" id="OU015566">
    <property type="protein sequence ID" value="CAG5107540.1"/>
    <property type="molecule type" value="Genomic_DNA"/>
</dbReference>
<keyword evidence="3" id="KW-0732">Signal</keyword>
<dbReference type="InterPro" id="IPR055356">
    <property type="entry name" value="ZP-N"/>
</dbReference>
<dbReference type="InterPro" id="IPR000859">
    <property type="entry name" value="CUB_dom"/>
</dbReference>
<dbReference type="PROSITE" id="PS00010">
    <property type="entry name" value="ASX_HYDROXYL"/>
    <property type="match status" value="3"/>
</dbReference>
<dbReference type="InterPro" id="IPR001507">
    <property type="entry name" value="ZP_dom"/>
</dbReference>
<dbReference type="InterPro" id="IPR009003">
    <property type="entry name" value="Peptidase_S1_PA"/>
</dbReference>
<dbReference type="Pfam" id="PF07645">
    <property type="entry name" value="EGF_CA"/>
    <property type="match status" value="3"/>
</dbReference>
<dbReference type="SUPFAM" id="SSF50494">
    <property type="entry name" value="Trypsin-like serine proteases"/>
    <property type="match status" value="1"/>
</dbReference>
<dbReference type="InterPro" id="IPR001881">
    <property type="entry name" value="EGF-like_Ca-bd_dom"/>
</dbReference>
<keyword evidence="4" id="KW-0677">Repeat</keyword>
<dbReference type="SMART" id="SM00179">
    <property type="entry name" value="EGF_CA"/>
    <property type="match status" value="3"/>
</dbReference>
<dbReference type="PROSITE" id="PS01186">
    <property type="entry name" value="EGF_2"/>
    <property type="match status" value="1"/>
</dbReference>
<evidence type="ECO:0000259" key="10">
    <source>
        <dbReference type="PROSITE" id="PS50026"/>
    </source>
</evidence>
<dbReference type="InterPro" id="IPR009030">
    <property type="entry name" value="Growth_fac_rcpt_cys_sf"/>
</dbReference>
<dbReference type="InterPro" id="IPR043504">
    <property type="entry name" value="Peptidase_S1_PA_chymotrypsin"/>
</dbReference>
<accession>A0ABN7T0E3</accession>
<protein>
    <submittedName>
        <fullName evidence="13">Oidioi.mRNA.OKI2018_I69.chr1.g3376.t1.cds</fullName>
    </submittedName>
</protein>
<dbReference type="InterPro" id="IPR000152">
    <property type="entry name" value="EGF-type_Asp/Asn_hydroxyl_site"/>
</dbReference>
<dbReference type="Gene3D" id="2.40.10.10">
    <property type="entry name" value="Trypsin-like serine proteases"/>
    <property type="match status" value="1"/>
</dbReference>
<organism evidence="13 14">
    <name type="scientific">Oikopleura dioica</name>
    <name type="common">Tunicate</name>
    <dbReference type="NCBI Taxonomy" id="34765"/>
    <lineage>
        <taxon>Eukaryota</taxon>
        <taxon>Metazoa</taxon>
        <taxon>Chordata</taxon>
        <taxon>Tunicata</taxon>
        <taxon>Appendicularia</taxon>
        <taxon>Copelata</taxon>
        <taxon>Oikopleuridae</taxon>
        <taxon>Oikopleura</taxon>
    </lineage>
</organism>
<evidence type="ECO:0000256" key="8">
    <source>
        <dbReference type="PROSITE-ProRule" id="PRU00076"/>
    </source>
</evidence>
<dbReference type="PROSITE" id="PS50240">
    <property type="entry name" value="TRYPSIN_DOM"/>
    <property type="match status" value="1"/>
</dbReference>
<dbReference type="SUPFAM" id="SSF57196">
    <property type="entry name" value="EGF/Laminin"/>
    <property type="match status" value="1"/>
</dbReference>
<dbReference type="InterPro" id="IPR018097">
    <property type="entry name" value="EGF_Ca-bd_CS"/>
</dbReference>
<evidence type="ECO:0000256" key="7">
    <source>
        <dbReference type="ARBA" id="ARBA00023180"/>
    </source>
</evidence>
<keyword evidence="5" id="KW-0106">Calcium</keyword>
<dbReference type="Pfam" id="PF00089">
    <property type="entry name" value="Trypsin"/>
    <property type="match status" value="1"/>
</dbReference>
<dbReference type="InterPro" id="IPR000742">
    <property type="entry name" value="EGF"/>
</dbReference>
<dbReference type="PANTHER" id="PTHR24039:SF28">
    <property type="entry name" value="EGF-LIKE DOMAIN-CONTAINING PROTEIN"/>
    <property type="match status" value="1"/>
</dbReference>
<evidence type="ECO:0000256" key="2">
    <source>
        <dbReference type="ARBA" id="ARBA00022659"/>
    </source>
</evidence>
<dbReference type="SMART" id="SM00241">
    <property type="entry name" value="ZP"/>
    <property type="match status" value="1"/>
</dbReference>
<sequence length="1013" mass="110960">MKTLALLGAGIAHGADPQSILDCLAGSGGPSCTVLEADANVAGQLSTPHHYAANSVYAFRVSLSGNMTTHVDWSFAEFEVDHSDDGLCSHDQVYIFDADDNAIGPFCGFDDAFADPTNVDYDYNYDSLLGINNLGDYAGQNSQTYELRMGLITDDLVQNYGIVLNYAASYKPCPDGFIYENNECVDADECLGEGTGHACATTEECVNSYSSYQCGCDDGYDIINHRCVDIDECATNDGGCTADSTCKNFKGTFLCECLQEGYGYDDVNGGCSDVDECADNTCSVAAQCTNLDPGYSCVCPDGFDDVNGDGTICDFTGYPTGWLFRPQFDLNHDIYISPEPFTSFSNLNFHAFKKGVTIILCEEYFRVPYGLIQSGKKYACNDATQRFATSRYTNQGGFDCYFSDYTVTCGNGNFIALDSYIARANQPTIVWDSDTGNQYTEVSNQQGLIIDTGISVEEEDFETAAAVCLAHGGQLFNEEVDMYTPASSYTDCSEYMNVWSKAHGRLRQIEKDGFEPGITDTVYTGYKVNDAGTDWCFFDGVTCTDTLSQTPIGAYIDANNGWIATPGDPDCSISMIATAINNAIQQAQSNLIGATLNVGDCLFWDYSTDKYVIQACTTKARFVCERPSWDCSVNNGGCTDVCNPAGYCECPDGEFLTSFNTCEPIPDLTGMECYPDRMVAYFSAADFTNAEDLNLLDSNCNETSYHIVPMGDRYRVEVKLDECGTTVAYDDVFETITFTNAITSGIDMNAKINMKTRMNQEFSCVYSANVNIGDTDVNVTSTMASHDGENIGTFAFQLDLYTSDAFAEPAVGPFRVGEKMYFSITQNPSVSNTVFRATKCTVWNNDLTLDYNLWTNGNNPEPFTGIERWEPFYFDATSTATCAAKDFDRYSYTVFEFIDENHQPMTNSTVHVHCDIQVCVAEDDMTARRGEYEEKQVVKQNELCFGHSAGVVGDCQGDSGGGAACMIDGKWTIMGVISNGKGCGEVNRPGIYMKTAALKNLRWIHEILQNKSA</sequence>
<dbReference type="Proteomes" id="UP001158576">
    <property type="component" value="Chromosome 1"/>
</dbReference>
<dbReference type="CDD" id="cd00054">
    <property type="entry name" value="EGF_CA"/>
    <property type="match status" value="3"/>
</dbReference>
<feature type="domain" description="EGF-like" evidence="10">
    <location>
        <begin position="229"/>
        <end position="268"/>
    </location>
</feature>
<dbReference type="SUPFAM" id="SSF57184">
    <property type="entry name" value="Growth factor receptor domain"/>
    <property type="match status" value="1"/>
</dbReference>
<dbReference type="PROSITE" id="PS51034">
    <property type="entry name" value="ZP_2"/>
    <property type="match status" value="1"/>
</dbReference>
<dbReference type="SMART" id="SM00181">
    <property type="entry name" value="EGF"/>
    <property type="match status" value="4"/>
</dbReference>
<keyword evidence="1 8" id="KW-0245">EGF-like domain</keyword>
<dbReference type="PROSITE" id="PS50026">
    <property type="entry name" value="EGF_3"/>
    <property type="match status" value="2"/>
</dbReference>
<keyword evidence="2" id="KW-0768">Sushi</keyword>
<comment type="caution">
    <text evidence="8">Lacks conserved residue(s) required for the propagation of feature annotation.</text>
</comment>
<evidence type="ECO:0000256" key="5">
    <source>
        <dbReference type="ARBA" id="ARBA00022837"/>
    </source>
</evidence>
<evidence type="ECO:0000256" key="6">
    <source>
        <dbReference type="ARBA" id="ARBA00023157"/>
    </source>
</evidence>
<dbReference type="Pfam" id="PF23344">
    <property type="entry name" value="ZP-N"/>
    <property type="match status" value="1"/>
</dbReference>
<gene>
    <name evidence="13" type="ORF">OKIOD_LOCUS12141</name>
</gene>
<evidence type="ECO:0000256" key="3">
    <source>
        <dbReference type="ARBA" id="ARBA00022729"/>
    </source>
</evidence>